<dbReference type="Pfam" id="PF04921">
    <property type="entry name" value="XAP5"/>
    <property type="match status" value="1"/>
</dbReference>
<dbReference type="PANTHER" id="PTHR12722">
    <property type="entry name" value="XAP-5 PROTEIN-RELATED"/>
    <property type="match status" value="1"/>
</dbReference>
<sequence length="342" mass="40242">MAHYTGSIADAGRLIHIAKRRERHKEDIEKQRQKIQAEKSALVDIGEKFKTHYDMVEHRLKSTTIGLVTLDEMKAKQELAIQERDRLLATKEREQRLKTETENLEKKSTREVMQRKSNLSFDLYDEDEEESAVSVAPAKKKSYKDPTVDTSFLPDREREMEEKRLREQLCKEWTQQQEKIRNESINIAFSYWDGSGHRRDLKMKKGSSIQQFLQRALEMLRRDFNELKTTSTDSLMFVKEDLIIPHFYTFYDFIVTKTMGKTGPLFEFDAAGELRIRQDALVDTSESHPAKVVLRQWYERNKHIYPASRWEPFDPNKNGAVSPDKPNSDDIRFLRSADTEKM</sequence>
<dbReference type="GO" id="GO:0006325">
    <property type="term" value="P:chromatin organization"/>
    <property type="evidence" value="ECO:0007669"/>
    <property type="project" value="TreeGrafter"/>
</dbReference>
<dbReference type="GO" id="GO:0005634">
    <property type="term" value="C:nucleus"/>
    <property type="evidence" value="ECO:0007669"/>
    <property type="project" value="InterPro"/>
</dbReference>
<dbReference type="InterPro" id="IPR007005">
    <property type="entry name" value="XAP5"/>
</dbReference>
<accession>A0A5S6QUE1</accession>
<feature type="coiled-coil region" evidence="3">
    <location>
        <begin position="18"/>
        <end position="45"/>
    </location>
</feature>
<protein>
    <recommendedName>
        <fullName evidence="2">Protein FAM50 homolog</fullName>
    </recommendedName>
</protein>
<feature type="region of interest" description="Disordered" evidence="4">
    <location>
        <begin position="313"/>
        <end position="342"/>
    </location>
</feature>
<feature type="coiled-coil region" evidence="3">
    <location>
        <begin position="70"/>
        <end position="107"/>
    </location>
</feature>
<evidence type="ECO:0000313" key="7">
    <source>
        <dbReference type="WBParaSite" id="TMUE_3000011021.1"/>
    </source>
</evidence>
<evidence type="ECO:0000256" key="3">
    <source>
        <dbReference type="SAM" id="Coils"/>
    </source>
</evidence>
<dbReference type="STRING" id="70415.A0A5S6QUE1"/>
<dbReference type="WBParaSite" id="TMUE_3000011021.1">
    <property type="protein sequence ID" value="TMUE_3000011021.1"/>
    <property type="gene ID" value="WBGene00284971"/>
</dbReference>
<feature type="domain" description="FAM50A/XAP5 C-terminal" evidence="5">
    <location>
        <begin position="183"/>
        <end position="318"/>
    </location>
</feature>
<keyword evidence="6" id="KW-1185">Reference proteome</keyword>
<dbReference type="InterPro" id="IPR048337">
    <property type="entry name" value="FAM50A/XAP5_C"/>
</dbReference>
<evidence type="ECO:0000259" key="5">
    <source>
        <dbReference type="Pfam" id="PF04921"/>
    </source>
</evidence>
<feature type="compositionally biased region" description="Basic and acidic residues" evidence="4">
    <location>
        <begin position="326"/>
        <end position="342"/>
    </location>
</feature>
<evidence type="ECO:0000256" key="1">
    <source>
        <dbReference type="ARBA" id="ARBA00009980"/>
    </source>
</evidence>
<dbReference type="Proteomes" id="UP000046395">
    <property type="component" value="Unassembled WGS sequence"/>
</dbReference>
<evidence type="ECO:0000256" key="2">
    <source>
        <dbReference type="ARBA" id="ARBA00016617"/>
    </source>
</evidence>
<name>A0A5S6QUE1_TRIMR</name>
<dbReference type="AlphaFoldDB" id="A0A5S6QUE1"/>
<reference evidence="7" key="1">
    <citation type="submission" date="2019-12" db="UniProtKB">
        <authorList>
            <consortium name="WormBaseParasite"/>
        </authorList>
    </citation>
    <scope>IDENTIFICATION</scope>
</reference>
<comment type="similarity">
    <text evidence="1">Belongs to the FAM50 family.</text>
</comment>
<evidence type="ECO:0000256" key="4">
    <source>
        <dbReference type="SAM" id="MobiDB-lite"/>
    </source>
</evidence>
<dbReference type="PANTHER" id="PTHR12722:SF0">
    <property type="entry name" value="PROTEIN FAM50A"/>
    <property type="match status" value="1"/>
</dbReference>
<keyword evidence="3" id="KW-0175">Coiled coil</keyword>
<organism evidence="6 7">
    <name type="scientific">Trichuris muris</name>
    <name type="common">Mouse whipworm</name>
    <dbReference type="NCBI Taxonomy" id="70415"/>
    <lineage>
        <taxon>Eukaryota</taxon>
        <taxon>Metazoa</taxon>
        <taxon>Ecdysozoa</taxon>
        <taxon>Nematoda</taxon>
        <taxon>Enoplea</taxon>
        <taxon>Dorylaimia</taxon>
        <taxon>Trichinellida</taxon>
        <taxon>Trichuridae</taxon>
        <taxon>Trichuris</taxon>
    </lineage>
</organism>
<proteinExistence type="inferred from homology"/>
<evidence type="ECO:0000313" key="6">
    <source>
        <dbReference type="Proteomes" id="UP000046395"/>
    </source>
</evidence>